<dbReference type="InterPro" id="IPR001940">
    <property type="entry name" value="Peptidase_S1C"/>
</dbReference>
<feature type="region of interest" description="Disordered" evidence="4">
    <location>
        <begin position="197"/>
        <end position="246"/>
    </location>
</feature>
<accession>A0AAU7UEY1</accession>
<dbReference type="KEGG" id="dsc:ABOD76_21790"/>
<dbReference type="GO" id="GO:0004252">
    <property type="term" value="F:serine-type endopeptidase activity"/>
    <property type="evidence" value="ECO:0007669"/>
    <property type="project" value="InterPro"/>
</dbReference>
<dbReference type="Gene3D" id="2.40.10.120">
    <property type="match status" value="1"/>
</dbReference>
<protein>
    <submittedName>
        <fullName evidence="6">Trypsin-like peptidase domain-containing protein</fullName>
    </submittedName>
</protein>
<gene>
    <name evidence="6" type="ORF">ABOD76_21790</name>
</gene>
<reference evidence="6" key="1">
    <citation type="submission" date="2024-06" db="EMBL/GenBank/DDBJ databases">
        <title>Draft Genome Sequence of Deinococcus sonorensis Type Strain KR-87, a Biofilm Producing Representative of the Genus Deinococcus.</title>
        <authorList>
            <person name="Boren L.S."/>
            <person name="Grosso R.A."/>
            <person name="Hugenberg-Cox A.N."/>
            <person name="Hill J.T.E."/>
            <person name="Albert C.M."/>
            <person name="Tuohy J.M."/>
        </authorList>
    </citation>
    <scope>NUCLEOTIDE SEQUENCE</scope>
    <source>
        <strain evidence="6">KR-87</strain>
        <plasmid evidence="6">pDson02</plasmid>
    </source>
</reference>
<name>A0AAU7UEY1_9DEIO</name>
<dbReference type="RefSeq" id="WP_350245478.1">
    <property type="nucleotide sequence ID" value="NZ_CP158300.1"/>
</dbReference>
<dbReference type="EMBL" id="CP158300">
    <property type="protein sequence ID" value="XBV87328.1"/>
    <property type="molecule type" value="Genomic_DNA"/>
</dbReference>
<feature type="compositionally biased region" description="Gly residues" evidence="4">
    <location>
        <begin position="219"/>
        <end position="241"/>
    </location>
</feature>
<keyword evidence="3" id="KW-0378">Hydrolase</keyword>
<dbReference type="PANTHER" id="PTHR22939">
    <property type="entry name" value="SERINE PROTEASE FAMILY S1C HTRA-RELATED"/>
    <property type="match status" value="1"/>
</dbReference>
<dbReference type="Pfam" id="PF13365">
    <property type="entry name" value="Trypsin_2"/>
    <property type="match status" value="1"/>
</dbReference>
<dbReference type="GO" id="GO:0042597">
    <property type="term" value="C:periplasmic space"/>
    <property type="evidence" value="ECO:0007669"/>
    <property type="project" value="TreeGrafter"/>
</dbReference>
<sequence>MTNTTIQDLSSGLADTVETASRSVVMVLGGRPVSGTVVAPGQVLTAAHVLHDDDVKVRTADGRELSATVAGRDPATDLALLRVDGLDLEPLAAAGELRVGELLLAVGRPTHGVQASLGLVQRRPERGWMPAGAEPFRGVTGGALVSAAGQLVGVLNAGVQRGTLLAVPVERAMKVAALLAQDGRVPRGYLGVATQPVHFPEEREPQVPGAQEEQRRGPGPRGDFGPRGGPRGPWGREGGPRGPRRGRVGLTVVQLDEGSPAAQAGLLKGDVLLAVDGDAIRHPHELTAQVRERAGEALTLRVLRGGQEHDVTLTVGER</sequence>
<proteinExistence type="inferred from homology"/>
<geneLocation type="plasmid" evidence="6">
    <name>pDson02</name>
</geneLocation>
<dbReference type="GO" id="GO:0006515">
    <property type="term" value="P:protein quality control for misfolded or incompletely synthesized proteins"/>
    <property type="evidence" value="ECO:0007669"/>
    <property type="project" value="TreeGrafter"/>
</dbReference>
<dbReference type="PRINTS" id="PR00834">
    <property type="entry name" value="PROTEASES2C"/>
</dbReference>
<feature type="domain" description="PDZ" evidence="5">
    <location>
        <begin position="249"/>
        <end position="306"/>
    </location>
</feature>
<keyword evidence="2" id="KW-0645">Protease</keyword>
<dbReference type="PANTHER" id="PTHR22939:SF129">
    <property type="entry name" value="SERINE PROTEASE HTRA2, MITOCHONDRIAL"/>
    <property type="match status" value="1"/>
</dbReference>
<dbReference type="SUPFAM" id="SSF50494">
    <property type="entry name" value="Trypsin-like serine proteases"/>
    <property type="match status" value="1"/>
</dbReference>
<evidence type="ECO:0000313" key="6">
    <source>
        <dbReference type="EMBL" id="XBV87328.1"/>
    </source>
</evidence>
<dbReference type="InterPro" id="IPR041489">
    <property type="entry name" value="PDZ_6"/>
</dbReference>
<evidence type="ECO:0000259" key="5">
    <source>
        <dbReference type="PROSITE" id="PS50106"/>
    </source>
</evidence>
<organism evidence="6">
    <name type="scientific">Deinococcus sonorensis KR-87</name>
    <dbReference type="NCBI Taxonomy" id="694439"/>
    <lineage>
        <taxon>Bacteria</taxon>
        <taxon>Thermotogati</taxon>
        <taxon>Deinococcota</taxon>
        <taxon>Deinococci</taxon>
        <taxon>Deinococcales</taxon>
        <taxon>Deinococcaceae</taxon>
        <taxon>Deinococcus</taxon>
    </lineage>
</organism>
<evidence type="ECO:0000256" key="1">
    <source>
        <dbReference type="ARBA" id="ARBA00010541"/>
    </source>
</evidence>
<keyword evidence="6" id="KW-0614">Plasmid</keyword>
<evidence type="ECO:0000256" key="4">
    <source>
        <dbReference type="SAM" id="MobiDB-lite"/>
    </source>
</evidence>
<dbReference type="AlphaFoldDB" id="A0AAU7UEY1"/>
<evidence type="ECO:0000256" key="3">
    <source>
        <dbReference type="ARBA" id="ARBA00022801"/>
    </source>
</evidence>
<dbReference type="Gene3D" id="2.30.42.10">
    <property type="match status" value="1"/>
</dbReference>
<evidence type="ECO:0000256" key="2">
    <source>
        <dbReference type="ARBA" id="ARBA00022670"/>
    </source>
</evidence>
<dbReference type="InterPro" id="IPR036034">
    <property type="entry name" value="PDZ_sf"/>
</dbReference>
<dbReference type="SMART" id="SM00228">
    <property type="entry name" value="PDZ"/>
    <property type="match status" value="1"/>
</dbReference>
<dbReference type="PROSITE" id="PS50106">
    <property type="entry name" value="PDZ"/>
    <property type="match status" value="1"/>
</dbReference>
<dbReference type="SUPFAM" id="SSF50156">
    <property type="entry name" value="PDZ domain-like"/>
    <property type="match status" value="1"/>
</dbReference>
<dbReference type="Pfam" id="PF17820">
    <property type="entry name" value="PDZ_6"/>
    <property type="match status" value="1"/>
</dbReference>
<dbReference type="InterPro" id="IPR001478">
    <property type="entry name" value="PDZ"/>
</dbReference>
<comment type="similarity">
    <text evidence="1">Belongs to the peptidase S1C family.</text>
</comment>
<dbReference type="InterPro" id="IPR009003">
    <property type="entry name" value="Peptidase_S1_PA"/>
</dbReference>